<comment type="caution">
    <text evidence="1">The sequence shown here is derived from an EMBL/GenBank/DDBJ whole genome shotgun (WGS) entry which is preliminary data.</text>
</comment>
<evidence type="ECO:0000313" key="2">
    <source>
        <dbReference type="Proteomes" id="UP000789570"/>
    </source>
</evidence>
<protein>
    <submittedName>
        <fullName evidence="1">9665_t:CDS:1</fullName>
    </submittedName>
</protein>
<organism evidence="1 2">
    <name type="scientific">Funneliformis caledonium</name>
    <dbReference type="NCBI Taxonomy" id="1117310"/>
    <lineage>
        <taxon>Eukaryota</taxon>
        <taxon>Fungi</taxon>
        <taxon>Fungi incertae sedis</taxon>
        <taxon>Mucoromycota</taxon>
        <taxon>Glomeromycotina</taxon>
        <taxon>Glomeromycetes</taxon>
        <taxon>Glomerales</taxon>
        <taxon>Glomeraceae</taxon>
        <taxon>Funneliformis</taxon>
    </lineage>
</organism>
<dbReference type="EMBL" id="CAJVPQ010003746">
    <property type="protein sequence ID" value="CAG8636365.1"/>
    <property type="molecule type" value="Genomic_DNA"/>
</dbReference>
<evidence type="ECO:0000313" key="1">
    <source>
        <dbReference type="EMBL" id="CAG8636365.1"/>
    </source>
</evidence>
<gene>
    <name evidence="1" type="ORF">FCALED_LOCUS10335</name>
</gene>
<name>A0A9N9DIL1_9GLOM</name>
<dbReference type="AlphaFoldDB" id="A0A9N9DIL1"/>
<feature type="non-terminal residue" evidence="1">
    <location>
        <position position="1"/>
    </location>
</feature>
<accession>A0A9N9DIL1</accession>
<keyword evidence="2" id="KW-1185">Reference proteome</keyword>
<proteinExistence type="predicted"/>
<dbReference type="Proteomes" id="UP000789570">
    <property type="component" value="Unassembled WGS sequence"/>
</dbReference>
<dbReference type="OrthoDB" id="2379186at2759"/>
<reference evidence="1" key="1">
    <citation type="submission" date="2021-06" db="EMBL/GenBank/DDBJ databases">
        <authorList>
            <person name="Kallberg Y."/>
            <person name="Tangrot J."/>
            <person name="Rosling A."/>
        </authorList>
    </citation>
    <scope>NUCLEOTIDE SEQUENCE</scope>
    <source>
        <strain evidence="1">UK204</strain>
    </source>
</reference>
<sequence>STTNPVKHTREIDDELYFSVTSMLCKKPDSFINREDLLDYIKRPFISAIDIFQLSYDRYFQSELPQEILNNFFYLISGACPVRGEEKDPDNSKDPAKKLTLKMEWTYDKIEGVYKLSTYAETLADYYLYSGKVYQNYFKKNSMLFTDLDREKHAVPYIDYVLQHNVTEGTIPYIIFTLRGVLYKLRTINPLIKAIYYILNAIKYRCLVCWVLNSVRLGKSDKLKDYVVTQLMANDEYDRLTYGDALRKL</sequence>